<evidence type="ECO:0000313" key="2">
    <source>
        <dbReference type="EMBL" id="BBX16959.1"/>
    </source>
</evidence>
<feature type="domain" description="4Fe-4S Wbl-type" evidence="1">
    <location>
        <begin position="55"/>
        <end position="124"/>
    </location>
</feature>
<proteinExistence type="predicted"/>
<evidence type="ECO:0000313" key="3">
    <source>
        <dbReference type="Proteomes" id="UP000467006"/>
    </source>
</evidence>
<accession>A0A7I7K0B6</accession>
<keyword evidence="3" id="KW-1185">Reference proteome</keyword>
<name>A0A7I7K0B6_9MYCO</name>
<evidence type="ECO:0000259" key="1">
    <source>
        <dbReference type="PROSITE" id="PS51674"/>
    </source>
</evidence>
<organism evidence="2 3">
    <name type="scientific">Mycolicibacterium duvalii</name>
    <dbReference type="NCBI Taxonomy" id="39688"/>
    <lineage>
        <taxon>Bacteria</taxon>
        <taxon>Bacillati</taxon>
        <taxon>Actinomycetota</taxon>
        <taxon>Actinomycetes</taxon>
        <taxon>Mycobacteriales</taxon>
        <taxon>Mycobacteriaceae</taxon>
        <taxon>Mycolicibacterium</taxon>
    </lineage>
</organism>
<gene>
    <name evidence="2" type="ORF">MDUV_18190</name>
</gene>
<sequence length="126" mass="13357">MCCSHYKRFLKTRPPGAAKPRDKTADTDTTNPGRISLADFLAALAAAVPPLRGARCRGHAELFDATIVGRRGHHAETQQARAAAVSVCAACPALDACRGWLDQLPTDARPLGVVAGRVITSRRVTA</sequence>
<dbReference type="AlphaFoldDB" id="A0A7I7K0B6"/>
<protein>
    <recommendedName>
        <fullName evidence="1">4Fe-4S Wbl-type domain-containing protein</fullName>
    </recommendedName>
</protein>
<dbReference type="EMBL" id="AP022563">
    <property type="protein sequence ID" value="BBX16959.1"/>
    <property type="molecule type" value="Genomic_DNA"/>
</dbReference>
<dbReference type="PROSITE" id="PS51674">
    <property type="entry name" value="4FE4S_WBL"/>
    <property type="match status" value="1"/>
</dbReference>
<dbReference type="RefSeq" id="WP_234815474.1">
    <property type="nucleotide sequence ID" value="NZ_JACKUY010000020.1"/>
</dbReference>
<dbReference type="InterPro" id="IPR034768">
    <property type="entry name" value="4FE4S_WBL"/>
</dbReference>
<dbReference type="KEGG" id="mdu:MDUV_18190"/>
<reference evidence="2 3" key="1">
    <citation type="journal article" date="2019" name="Emerg. Microbes Infect.">
        <title>Comprehensive subspecies identification of 175 nontuberculous mycobacteria species based on 7547 genomic profiles.</title>
        <authorList>
            <person name="Matsumoto Y."/>
            <person name="Kinjo T."/>
            <person name="Motooka D."/>
            <person name="Nabeya D."/>
            <person name="Jung N."/>
            <person name="Uechi K."/>
            <person name="Horii T."/>
            <person name="Iida T."/>
            <person name="Fujita J."/>
            <person name="Nakamura S."/>
        </authorList>
    </citation>
    <scope>NUCLEOTIDE SEQUENCE [LARGE SCALE GENOMIC DNA]</scope>
    <source>
        <strain evidence="2 3">JCM 6396</strain>
    </source>
</reference>
<dbReference type="Proteomes" id="UP000467006">
    <property type="component" value="Chromosome"/>
</dbReference>